<evidence type="ECO:0000256" key="2">
    <source>
        <dbReference type="SAM" id="Phobius"/>
    </source>
</evidence>
<dbReference type="GO" id="GO:0043546">
    <property type="term" value="F:molybdopterin cofactor binding"/>
    <property type="evidence" value="ECO:0007669"/>
    <property type="project" value="TreeGrafter"/>
</dbReference>
<dbReference type="GO" id="GO:0020037">
    <property type="term" value="F:heme binding"/>
    <property type="evidence" value="ECO:0007669"/>
    <property type="project" value="TreeGrafter"/>
</dbReference>
<dbReference type="InterPro" id="IPR036374">
    <property type="entry name" value="OxRdtase_Mopterin-bd_sf"/>
</dbReference>
<dbReference type="GO" id="GO:0006790">
    <property type="term" value="P:sulfur compound metabolic process"/>
    <property type="evidence" value="ECO:0007669"/>
    <property type="project" value="TreeGrafter"/>
</dbReference>
<feature type="region of interest" description="Disordered" evidence="1">
    <location>
        <begin position="139"/>
        <end position="161"/>
    </location>
</feature>
<dbReference type="Gene3D" id="2.60.40.650">
    <property type="match status" value="1"/>
</dbReference>
<dbReference type="RefSeq" id="WP_070031109.1">
    <property type="nucleotide sequence ID" value="NZ_LJGT01000037.1"/>
</dbReference>
<evidence type="ECO:0000313" key="4">
    <source>
        <dbReference type="EMBL" id="OEU91727.1"/>
    </source>
</evidence>
<sequence length="527" mass="55306">MLSGLLAGFSALAVAELVSVTVRPEASPVTAVGGAVVDRTPAGVKDFAIRTFGSQDKLVLQLGILALLVLFALALGLLTLRRRRTGAAGVLVFGLAGALSAAERPDAGPLDAVPSAVGALAGAAVLYVLAGRLARRGPSPAGEITAPDGGDASRGAATRSAAPASFDRRGFTLAAGAVAAGSAGAALAGRGLNSSRRAEAAASRATVELPAPASRAAPVPRGADLGIDGVEPFTTPNKDFYRVDTALTVPRVDVGTWRLRIHGRGVSRPLTLDFGALLERKLIERRITLTCVSNQVGGSYAGNAVWLGVPLAGLLREAGVRPPSRGGPADQLVARSVDGMTLGSPVETVMDGRDAMLAVGMNGEPLPFTHGFPVRMVVPGLYGYVSACKWLRDLELTTFDDYDVYWVKRDWARDAPVKTQSRIDTPRPLASLKPGTVRVAGVAWAQHRGVERVEVRVDDGPWRMARLAEEDNRDTWRQWVWEWPAASGSHRLQVRATDKDGETQTAERAGTVPDGATGRHSVVVDVT</sequence>
<feature type="transmembrane region" description="Helical" evidence="2">
    <location>
        <begin position="113"/>
        <end position="130"/>
    </location>
</feature>
<comment type="caution">
    <text evidence="4">The sequence shown here is derived from an EMBL/GenBank/DDBJ whole genome shotgun (WGS) entry which is preliminary data.</text>
</comment>
<dbReference type="AlphaFoldDB" id="A0A1E7JS98"/>
<dbReference type="EMBL" id="LJGT01000037">
    <property type="protein sequence ID" value="OEU91727.1"/>
    <property type="molecule type" value="Genomic_DNA"/>
</dbReference>
<reference evidence="4 5" key="1">
    <citation type="journal article" date="2016" name="Front. Microbiol.">
        <title>Comparative Genomics Analysis of Streptomyces Species Reveals Their Adaptation to the Marine Environment and Their Diversity at the Genomic Level.</title>
        <authorList>
            <person name="Tian X."/>
            <person name="Zhang Z."/>
            <person name="Yang T."/>
            <person name="Chen M."/>
            <person name="Li J."/>
            <person name="Chen F."/>
            <person name="Yang J."/>
            <person name="Li W."/>
            <person name="Zhang B."/>
            <person name="Zhang Z."/>
            <person name="Wu J."/>
            <person name="Zhang C."/>
            <person name="Long L."/>
            <person name="Xiao J."/>
        </authorList>
    </citation>
    <scope>NUCLEOTIDE SEQUENCE [LARGE SCALE GENOMIC DNA]</scope>
    <source>
        <strain evidence="4 5">SCSIO 10390</strain>
    </source>
</reference>
<feature type="domain" description="Oxidoreductase molybdopterin-binding" evidence="3">
    <location>
        <begin position="247"/>
        <end position="400"/>
    </location>
</feature>
<dbReference type="SUPFAM" id="SSF81296">
    <property type="entry name" value="E set domains"/>
    <property type="match status" value="1"/>
</dbReference>
<dbReference type="PANTHER" id="PTHR19372">
    <property type="entry name" value="SULFITE REDUCTASE"/>
    <property type="match status" value="1"/>
</dbReference>
<accession>A0A1E7JS98</accession>
<feature type="region of interest" description="Disordered" evidence="1">
    <location>
        <begin position="496"/>
        <end position="517"/>
    </location>
</feature>
<dbReference type="PATRIC" id="fig|933944.6.peg.1733"/>
<dbReference type="OrthoDB" id="9795587at2"/>
<keyword evidence="5" id="KW-1185">Reference proteome</keyword>
<keyword evidence="2" id="KW-0812">Transmembrane</keyword>
<evidence type="ECO:0000259" key="3">
    <source>
        <dbReference type="Pfam" id="PF00174"/>
    </source>
</evidence>
<keyword evidence="2" id="KW-1133">Transmembrane helix</keyword>
<evidence type="ECO:0000313" key="5">
    <source>
        <dbReference type="Proteomes" id="UP000176087"/>
    </source>
</evidence>
<dbReference type="SUPFAM" id="SSF56524">
    <property type="entry name" value="Oxidoreductase molybdopterin-binding domain"/>
    <property type="match status" value="1"/>
</dbReference>
<dbReference type="InterPro" id="IPR014756">
    <property type="entry name" value="Ig_E-set"/>
</dbReference>
<proteinExistence type="predicted"/>
<feature type="transmembrane region" description="Helical" evidence="2">
    <location>
        <begin position="85"/>
        <end position="101"/>
    </location>
</feature>
<keyword evidence="2" id="KW-0472">Membrane</keyword>
<dbReference type="GO" id="GO:0008482">
    <property type="term" value="F:sulfite oxidase activity"/>
    <property type="evidence" value="ECO:0007669"/>
    <property type="project" value="TreeGrafter"/>
</dbReference>
<dbReference type="PANTHER" id="PTHR19372:SF7">
    <property type="entry name" value="SULFITE OXIDASE, MITOCHONDRIAL"/>
    <property type="match status" value="1"/>
</dbReference>
<protein>
    <submittedName>
        <fullName evidence="4">Molybdopterin-binding oxidoreductase</fullName>
    </submittedName>
</protein>
<evidence type="ECO:0000256" key="1">
    <source>
        <dbReference type="SAM" id="MobiDB-lite"/>
    </source>
</evidence>
<name>A0A1E7JS98_9ACTN</name>
<dbReference type="Pfam" id="PF00174">
    <property type="entry name" value="Oxidored_molyb"/>
    <property type="match status" value="1"/>
</dbReference>
<dbReference type="STRING" id="933944.AN215_04255"/>
<dbReference type="Gene3D" id="3.90.420.10">
    <property type="entry name" value="Oxidoreductase, molybdopterin-binding domain"/>
    <property type="match status" value="1"/>
</dbReference>
<gene>
    <name evidence="4" type="ORF">AN215_04255</name>
</gene>
<feature type="transmembrane region" description="Helical" evidence="2">
    <location>
        <begin position="58"/>
        <end position="78"/>
    </location>
</feature>
<dbReference type="InterPro" id="IPR000572">
    <property type="entry name" value="OxRdtase_Mopterin-bd_dom"/>
</dbReference>
<organism evidence="4 5">
    <name type="scientific">Streptomyces abyssalis</name>
    <dbReference type="NCBI Taxonomy" id="933944"/>
    <lineage>
        <taxon>Bacteria</taxon>
        <taxon>Bacillati</taxon>
        <taxon>Actinomycetota</taxon>
        <taxon>Actinomycetes</taxon>
        <taxon>Kitasatosporales</taxon>
        <taxon>Streptomycetaceae</taxon>
        <taxon>Streptomyces</taxon>
    </lineage>
</organism>
<dbReference type="Proteomes" id="UP000176087">
    <property type="component" value="Unassembled WGS sequence"/>
</dbReference>